<sequence>MPPGNAHAGGASLPSAFPVRRVSPSLGRPVRRFCRARIPRYSTCMREGSVISGRSLVDMATSGPRHYRVRPFHTLPMPTTKECRQHFRYRSHPGRDGDCLQLNSIPPLIRTTISTNHNQATSFKRS</sequence>
<dbReference type="AlphaFoldDB" id="A0AAV7R7W8"/>
<name>A0AAV7R7W8_PLEWA</name>
<proteinExistence type="predicted"/>
<dbReference type="EMBL" id="JANPWB010000009">
    <property type="protein sequence ID" value="KAJ1148215.1"/>
    <property type="molecule type" value="Genomic_DNA"/>
</dbReference>
<evidence type="ECO:0000313" key="2">
    <source>
        <dbReference type="Proteomes" id="UP001066276"/>
    </source>
</evidence>
<gene>
    <name evidence="1" type="ORF">NDU88_001052</name>
</gene>
<organism evidence="1 2">
    <name type="scientific">Pleurodeles waltl</name>
    <name type="common">Iberian ribbed newt</name>
    <dbReference type="NCBI Taxonomy" id="8319"/>
    <lineage>
        <taxon>Eukaryota</taxon>
        <taxon>Metazoa</taxon>
        <taxon>Chordata</taxon>
        <taxon>Craniata</taxon>
        <taxon>Vertebrata</taxon>
        <taxon>Euteleostomi</taxon>
        <taxon>Amphibia</taxon>
        <taxon>Batrachia</taxon>
        <taxon>Caudata</taxon>
        <taxon>Salamandroidea</taxon>
        <taxon>Salamandridae</taxon>
        <taxon>Pleurodelinae</taxon>
        <taxon>Pleurodeles</taxon>
    </lineage>
</organism>
<protein>
    <submittedName>
        <fullName evidence="1">Uncharacterized protein</fullName>
    </submittedName>
</protein>
<keyword evidence="2" id="KW-1185">Reference proteome</keyword>
<accession>A0AAV7R7W8</accession>
<evidence type="ECO:0000313" key="1">
    <source>
        <dbReference type="EMBL" id="KAJ1148215.1"/>
    </source>
</evidence>
<dbReference type="Proteomes" id="UP001066276">
    <property type="component" value="Chromosome 5"/>
</dbReference>
<comment type="caution">
    <text evidence="1">The sequence shown here is derived from an EMBL/GenBank/DDBJ whole genome shotgun (WGS) entry which is preliminary data.</text>
</comment>
<reference evidence="1" key="1">
    <citation type="journal article" date="2022" name="bioRxiv">
        <title>Sequencing and chromosome-scale assembly of the giantPleurodeles waltlgenome.</title>
        <authorList>
            <person name="Brown T."/>
            <person name="Elewa A."/>
            <person name="Iarovenko S."/>
            <person name="Subramanian E."/>
            <person name="Araus A.J."/>
            <person name="Petzold A."/>
            <person name="Susuki M."/>
            <person name="Suzuki K.-i.T."/>
            <person name="Hayashi T."/>
            <person name="Toyoda A."/>
            <person name="Oliveira C."/>
            <person name="Osipova E."/>
            <person name="Leigh N.D."/>
            <person name="Simon A."/>
            <person name="Yun M.H."/>
        </authorList>
    </citation>
    <scope>NUCLEOTIDE SEQUENCE</scope>
    <source>
        <strain evidence="1">20211129_DDA</strain>
        <tissue evidence="1">Liver</tissue>
    </source>
</reference>